<feature type="transmembrane region" description="Helical" evidence="9">
    <location>
        <begin position="879"/>
        <end position="896"/>
    </location>
</feature>
<feature type="transmembrane region" description="Helical" evidence="9">
    <location>
        <begin position="340"/>
        <end position="359"/>
    </location>
</feature>
<protein>
    <recommendedName>
        <fullName evidence="9">Efflux pump membrane transporter</fullName>
    </recommendedName>
</protein>
<dbReference type="InterPro" id="IPR004764">
    <property type="entry name" value="MdtF-like"/>
</dbReference>
<dbReference type="RefSeq" id="WP_014750668.1">
    <property type="nucleotide sequence ID" value="NC_017964.1"/>
</dbReference>
<keyword evidence="8 9" id="KW-0472">Membrane</keyword>
<dbReference type="SUPFAM" id="SSF82693">
    <property type="entry name" value="Multidrug efflux transporter AcrB pore domain, PN1, PN2, PC1 and PC2 subdomains"/>
    <property type="match status" value="3"/>
</dbReference>
<dbReference type="OrthoDB" id="9176627at2"/>
<keyword evidence="3 9" id="KW-0813">Transport</keyword>
<dbReference type="PANTHER" id="PTHR32063:SF13">
    <property type="entry name" value="MULTIDRUG EFFLUX PUMP SUBUNIT ACRB-RELATED"/>
    <property type="match status" value="1"/>
</dbReference>
<dbReference type="STRING" id="1036672.TKWG_11985"/>
<dbReference type="PRINTS" id="PR00702">
    <property type="entry name" value="ACRIFLAVINRP"/>
</dbReference>
<sequence length="1087" mass="117490">MAQFFISRPIFAWVLSIVIMLAGLASIQTLPLEQYPDIAPPRVAITATYTSASAKTVEDSVTQVIEQQLKGLDNLLYMRSTSNAAGRARITLTFDAGTNIDVAQMQVQNRLQQAMSRLPQQVQSRGVTVTKGGEEFLMIVSLYSDDGSASPVDVGDYITSNLVDVISRIDGVGEVQTLGTGYAMRIWLDPRKLLSYNMMPADVTAAIEKQNVQVSAGQLGSLPAVSGQQLNATITARSMLQTEEDFRNVVLRVAPDGAVVRISDVARVELGAENLTIRSAMGGLPGAGMGIITADGANAVEVAQRVRDKLAELEPFFPNNLKTFIGVDSTPFISASIDEVVKVLLEAMVLVVLVIYLFLQNIRATLIPAIAVPVVLLGVFGVLSIAGFSINTLTLFGMVLAIGLLVDDAIVVVENVERVMHEQGLSPREATRKSMREITPALVGITLVLSAVFIPMAFFGGSTGVIYRQFSITIVSAMVLSVIVALTLTPALCASLLKPVKKGEHIDPSHARKGLLGYLDRFFVGFNRRFDRTADRYQTTVAGVARRPRRGLIAYLIIAIVMALLFLRLPTSFLPPEDQGAVRLQITLPAGATDARLQPIMRQIEQYFLKQPDVRSITSITGRSGDQSSARAYVMLKDWSLRPLPEQSSAAIARKATRDLAHIRDARIIATLPPIVRGLGSSSGFNFFLQDVNGLGHEALVQASRDALRLLGERGELMNVRIDAPEDTAQFAVKIDDARAGALSLATDAIDSTLSTAMGGTYVNDFLDRGRVKRVYVQGDTPFRMLPSDIDQWHVRNTLGQMVPFPEFSSKSWTFGSPELSRYNGSPSLEFQGDAAPGVSSGAAMLAVEEVLQQMPAGIGFEWTGASLQERISGAQAPLLYAVSILFVFLCLAALYESWSVPFAIILVVPLGIVGALLFTALRELHNDVFFQVGLLTTVGLTSKNAILIVEFAKQLQERGHAVLEATLIAVRQRLRPILMTSLAFGFGVLPLAIGTGAGAGGRHAIGTAVLGGMIVGTALSLFFVPLFFVLVRSFRRKRHSHDDHPGAPSSDSLLARHHEHIDQIATQIHCTWYSVAGFGSLRKSCA</sequence>
<dbReference type="Proteomes" id="UP000005267">
    <property type="component" value="Chromosome"/>
</dbReference>
<evidence type="ECO:0000256" key="3">
    <source>
        <dbReference type="ARBA" id="ARBA00022448"/>
    </source>
</evidence>
<feature type="transmembrane region" description="Helical" evidence="9">
    <location>
        <begin position="1006"/>
        <end position="1032"/>
    </location>
</feature>
<name>I3UC39_ADVKW</name>
<dbReference type="Gene3D" id="3.30.2090.10">
    <property type="entry name" value="Multidrug efflux transporter AcrB TolC docking domain, DN and DC subdomains"/>
    <property type="match status" value="2"/>
</dbReference>
<feature type="transmembrane region" description="Helical" evidence="9">
    <location>
        <begin position="366"/>
        <end position="390"/>
    </location>
</feature>
<feature type="transmembrane region" description="Helical" evidence="9">
    <location>
        <begin position="552"/>
        <end position="569"/>
    </location>
</feature>
<comment type="subcellular location">
    <subcellularLocation>
        <location evidence="1 9">Cell inner membrane</location>
        <topology evidence="1 9">Multi-pass membrane protein</topology>
    </subcellularLocation>
</comment>
<dbReference type="Gene3D" id="3.30.70.1430">
    <property type="entry name" value="Multidrug efflux transporter AcrB pore domain"/>
    <property type="match status" value="2"/>
</dbReference>
<dbReference type="KEGG" id="aka:TKWG_11985"/>
<keyword evidence="5 9" id="KW-0997">Cell inner membrane</keyword>
<dbReference type="FunFam" id="3.30.70.1430:FF:000001">
    <property type="entry name" value="Efflux pump membrane transporter"/>
    <property type="match status" value="1"/>
</dbReference>
<dbReference type="GO" id="GO:0005886">
    <property type="term" value="C:plasma membrane"/>
    <property type="evidence" value="ECO:0007669"/>
    <property type="project" value="UniProtKB-SubCell"/>
</dbReference>
<dbReference type="Pfam" id="PF00873">
    <property type="entry name" value="ACR_tran"/>
    <property type="match status" value="1"/>
</dbReference>
<dbReference type="Gene3D" id="1.20.1640.10">
    <property type="entry name" value="Multidrug efflux transporter AcrB transmembrane domain"/>
    <property type="match status" value="2"/>
</dbReference>
<dbReference type="SUPFAM" id="SSF82866">
    <property type="entry name" value="Multidrug efflux transporter AcrB transmembrane domain"/>
    <property type="match status" value="2"/>
</dbReference>
<feature type="transmembrane region" description="Helical" evidence="9">
    <location>
        <begin position="929"/>
        <end position="950"/>
    </location>
</feature>
<dbReference type="GO" id="GO:0015562">
    <property type="term" value="F:efflux transmembrane transporter activity"/>
    <property type="evidence" value="ECO:0007669"/>
    <property type="project" value="InterPro"/>
</dbReference>
<feature type="transmembrane region" description="Helical" evidence="9">
    <location>
        <begin position="470"/>
        <end position="497"/>
    </location>
</feature>
<feature type="transmembrane region" description="Helical" evidence="9">
    <location>
        <begin position="903"/>
        <end position="923"/>
    </location>
</feature>
<dbReference type="PANTHER" id="PTHR32063">
    <property type="match status" value="1"/>
</dbReference>
<keyword evidence="6 9" id="KW-0812">Transmembrane</keyword>
<reference evidence="11" key="2">
    <citation type="journal article" date="2013" name="PLoS ONE">
        <title>Genome implosion elicits host-confinement in Alcaligenaceae: evidence from the comparative genomics of Tetrathiobacter kashmirensis, a pathogen in the making.</title>
        <authorList>
            <person name="Ghosh W."/>
            <person name="Alam M."/>
            <person name="Roy C."/>
            <person name="Pyne P."/>
            <person name="George A."/>
            <person name="Chakraborty R."/>
            <person name="Majumder S."/>
            <person name="Agarwal A."/>
            <person name="Chakraborty S."/>
            <person name="Majumdar S."/>
            <person name="Gupta S.K."/>
        </authorList>
    </citation>
    <scope>NUCLEOTIDE SEQUENCE [LARGE SCALE GENOMIC DNA]</scope>
    <source>
        <strain evidence="11">WT001</strain>
    </source>
</reference>
<keyword evidence="7 9" id="KW-1133">Transmembrane helix</keyword>
<dbReference type="Gene3D" id="3.30.70.1440">
    <property type="entry name" value="Multidrug efflux transporter AcrB pore domain"/>
    <property type="match status" value="1"/>
</dbReference>
<dbReference type="InterPro" id="IPR001036">
    <property type="entry name" value="Acrflvin-R"/>
</dbReference>
<evidence type="ECO:0000256" key="2">
    <source>
        <dbReference type="ARBA" id="ARBA00010942"/>
    </source>
</evidence>
<feature type="transmembrane region" description="Helical" evidence="9">
    <location>
        <begin position="396"/>
        <end position="417"/>
    </location>
</feature>
<evidence type="ECO:0000256" key="6">
    <source>
        <dbReference type="ARBA" id="ARBA00022692"/>
    </source>
</evidence>
<gene>
    <name evidence="10" type="ordered locus">TKWG_11985</name>
</gene>
<evidence type="ECO:0000256" key="5">
    <source>
        <dbReference type="ARBA" id="ARBA00022519"/>
    </source>
</evidence>
<dbReference type="FunFam" id="3.30.2090.10:FF:000001">
    <property type="entry name" value="Efflux pump membrane transporter"/>
    <property type="match status" value="1"/>
</dbReference>
<dbReference type="EMBL" id="CP003555">
    <property type="protein sequence ID" value="AFK62577.1"/>
    <property type="molecule type" value="Genomic_DNA"/>
</dbReference>
<dbReference type="GO" id="GO:0042910">
    <property type="term" value="F:xenobiotic transmembrane transporter activity"/>
    <property type="evidence" value="ECO:0007669"/>
    <property type="project" value="TreeGrafter"/>
</dbReference>
<dbReference type="GO" id="GO:0009636">
    <property type="term" value="P:response to toxic substance"/>
    <property type="evidence" value="ECO:0007669"/>
    <property type="project" value="UniProtKB-ARBA"/>
</dbReference>
<keyword evidence="11" id="KW-1185">Reference proteome</keyword>
<dbReference type="InterPro" id="IPR027463">
    <property type="entry name" value="AcrB_DN_DC_subdom"/>
</dbReference>
<comment type="caution">
    <text evidence="9">Lacks conserved residue(s) required for the propagation of feature annotation.</text>
</comment>
<evidence type="ECO:0000313" key="10">
    <source>
        <dbReference type="EMBL" id="AFK62577.1"/>
    </source>
</evidence>
<evidence type="ECO:0000256" key="4">
    <source>
        <dbReference type="ARBA" id="ARBA00022475"/>
    </source>
</evidence>
<dbReference type="Gene3D" id="3.30.70.1320">
    <property type="entry name" value="Multidrug efflux transporter AcrB pore domain like"/>
    <property type="match status" value="1"/>
</dbReference>
<proteinExistence type="inferred from homology"/>
<feature type="transmembrane region" description="Helical" evidence="9">
    <location>
        <begin position="978"/>
        <end position="1000"/>
    </location>
</feature>
<evidence type="ECO:0000256" key="8">
    <source>
        <dbReference type="ARBA" id="ARBA00023136"/>
    </source>
</evidence>
<dbReference type="SUPFAM" id="SSF82714">
    <property type="entry name" value="Multidrug efflux transporter AcrB TolC docking domain, DN and DC subdomains"/>
    <property type="match status" value="2"/>
</dbReference>
<evidence type="ECO:0000256" key="7">
    <source>
        <dbReference type="ARBA" id="ARBA00022989"/>
    </source>
</evidence>
<dbReference type="FunFam" id="1.20.1640.10:FF:000001">
    <property type="entry name" value="Efflux pump membrane transporter"/>
    <property type="match status" value="1"/>
</dbReference>
<dbReference type="AlphaFoldDB" id="I3UC39"/>
<dbReference type="NCBIfam" id="TIGR00915">
    <property type="entry name" value="2A0602"/>
    <property type="match status" value="1"/>
</dbReference>
<keyword evidence="4" id="KW-1003">Cell membrane</keyword>
<dbReference type="NCBIfam" id="NF000282">
    <property type="entry name" value="RND_permease_1"/>
    <property type="match status" value="1"/>
</dbReference>
<evidence type="ECO:0000256" key="1">
    <source>
        <dbReference type="ARBA" id="ARBA00004429"/>
    </source>
</evidence>
<organism evidence="10 11">
    <name type="scientific">Advenella kashmirensis (strain DSM 17095 / LMG 22695 / WT001)</name>
    <name type="common">Tetrathiobacter kashmirensis</name>
    <dbReference type="NCBI Taxonomy" id="1036672"/>
    <lineage>
        <taxon>Bacteria</taxon>
        <taxon>Pseudomonadati</taxon>
        <taxon>Pseudomonadota</taxon>
        <taxon>Betaproteobacteria</taxon>
        <taxon>Burkholderiales</taxon>
        <taxon>Alcaligenaceae</taxon>
    </lineage>
</organism>
<evidence type="ECO:0000256" key="9">
    <source>
        <dbReference type="RuleBase" id="RU364070"/>
    </source>
</evidence>
<evidence type="ECO:0000313" key="11">
    <source>
        <dbReference type="Proteomes" id="UP000005267"/>
    </source>
</evidence>
<comment type="similarity">
    <text evidence="2 9">Belongs to the resistance-nodulation-cell division (RND) (TC 2.A.6) family.</text>
</comment>
<reference evidence="10 11" key="1">
    <citation type="journal article" date="2011" name="J. Bacteriol.">
        <title>Whole-genome shotgun sequencing of the sulfur-oxidizing chemoautotroph Tetrathiobacter kashmirensis.</title>
        <authorList>
            <person name="Ghosh W."/>
            <person name="George A."/>
            <person name="Agarwal A."/>
            <person name="Raj P."/>
            <person name="Alam M."/>
            <person name="Pyne P."/>
            <person name="Das Gupta S.K."/>
        </authorList>
    </citation>
    <scope>NUCLEOTIDE SEQUENCE [LARGE SCALE GENOMIC DNA]</scope>
    <source>
        <strain evidence="10 11">WT001</strain>
    </source>
</reference>
<accession>I3UC39</accession>
<feature type="transmembrane region" description="Helical" evidence="9">
    <location>
        <begin position="438"/>
        <end position="458"/>
    </location>
</feature>
<dbReference type="HOGENOM" id="CLU_002755_0_0_4"/>